<feature type="domain" description="Acyltransferase 3" evidence="10">
    <location>
        <begin position="10"/>
        <end position="345"/>
    </location>
</feature>
<feature type="transmembrane region" description="Helical" evidence="9">
    <location>
        <begin position="290"/>
        <end position="311"/>
    </location>
</feature>
<dbReference type="Gene3D" id="3.40.50.1110">
    <property type="entry name" value="SGNH hydrolase"/>
    <property type="match status" value="1"/>
</dbReference>
<protein>
    <submittedName>
        <fullName evidence="11">Acyltransferase family protein</fullName>
        <ecNumber evidence="11">2.3.1.-</ecNumber>
    </submittedName>
</protein>
<feature type="transmembrane region" description="Helical" evidence="9">
    <location>
        <begin position="331"/>
        <end position="352"/>
    </location>
</feature>
<name>A0ABT7DJ99_9ACTN</name>
<dbReference type="PANTHER" id="PTHR23028:SF53">
    <property type="entry name" value="ACYL_TRANSF_3 DOMAIN-CONTAINING PROTEIN"/>
    <property type="match status" value="1"/>
</dbReference>
<evidence type="ECO:0000256" key="6">
    <source>
        <dbReference type="ARBA" id="ARBA00023136"/>
    </source>
</evidence>
<dbReference type="PANTHER" id="PTHR23028">
    <property type="entry name" value="ACETYLTRANSFERASE"/>
    <property type="match status" value="1"/>
</dbReference>
<feature type="transmembrane region" description="Helical" evidence="9">
    <location>
        <begin position="383"/>
        <end position="403"/>
    </location>
</feature>
<evidence type="ECO:0000256" key="2">
    <source>
        <dbReference type="ARBA" id="ARBA00022475"/>
    </source>
</evidence>
<reference evidence="11 12" key="1">
    <citation type="submission" date="2023-05" db="EMBL/GenBank/DDBJ databases">
        <title>Gordonibacter KGMB12511T sp. nov., isolated from faeces of healthy Korean.</title>
        <authorList>
            <person name="Kim H.S."/>
            <person name="Kim J.-S."/>
            <person name="Suh M.K."/>
            <person name="Eom M.K."/>
            <person name="Do H.E."/>
            <person name="Lee J.-S."/>
        </authorList>
    </citation>
    <scope>NUCLEOTIDE SEQUENCE [LARGE SCALE GENOMIC DNA]</scope>
    <source>
        <strain evidence="11 12">KGMB12511</strain>
    </source>
</reference>
<keyword evidence="6 9" id="KW-0472">Membrane</keyword>
<dbReference type="EC" id="2.3.1.-" evidence="11"/>
<evidence type="ECO:0000256" key="8">
    <source>
        <dbReference type="SAM" id="MobiDB-lite"/>
    </source>
</evidence>
<dbReference type="InterPro" id="IPR036514">
    <property type="entry name" value="SGNH_hydro_sf"/>
</dbReference>
<evidence type="ECO:0000256" key="9">
    <source>
        <dbReference type="SAM" id="Phobius"/>
    </source>
</evidence>
<dbReference type="SUPFAM" id="SSF52266">
    <property type="entry name" value="SGNH hydrolase"/>
    <property type="match status" value="1"/>
</dbReference>
<proteinExistence type="predicted"/>
<evidence type="ECO:0000256" key="7">
    <source>
        <dbReference type="ARBA" id="ARBA00023315"/>
    </source>
</evidence>
<comment type="subcellular location">
    <subcellularLocation>
        <location evidence="1">Cell membrane</location>
        <topology evidence="1">Multi-pass membrane protein</topology>
    </subcellularLocation>
</comment>
<keyword evidence="3 11" id="KW-0808">Transferase</keyword>
<keyword evidence="2" id="KW-1003">Cell membrane</keyword>
<evidence type="ECO:0000313" key="12">
    <source>
        <dbReference type="Proteomes" id="UP001232750"/>
    </source>
</evidence>
<feature type="compositionally biased region" description="Acidic residues" evidence="8">
    <location>
        <begin position="640"/>
        <end position="659"/>
    </location>
</feature>
<evidence type="ECO:0000256" key="1">
    <source>
        <dbReference type="ARBA" id="ARBA00004651"/>
    </source>
</evidence>
<sequence length="659" mass="71743">MPGSKSRYIPALDGLRALAVLAVIAYHMHMPWAPGGLLGVTVFFVLSGYLITSLLLIEHDNTSTIDLPHFWLRRVRRLVPAIVFVVVCTAALCTLFNHELLTKMRPDVLPSLLFFNNWWQIFHDVSYFEALGSPSPLAHFWSLAIEEQFYLVWPVALLVSLKAGAKKTTLRNATLVLAALSALEMALLFDPTADPSRVYYGTDTRAFSLLIGAWLAFAWPSHQLGAQGSVKLSKRVRTVLDVVGVGALVGVVLMMAFSNGFSPFLYEGGLVLCSALTAVVIAVMVHPASLLGRAAGAAPLVWIGKRSYGIYLWHYPLLLLMDPGGVGEVPWWLRLVQVAVVFACAAFSYRFVEDPIRHGAIGRFVSRVRAHEVAPQRWLQKHAAQGIGCVALVLVAAGGLALVPPTSSVEGAELLKQEEPHDTNAAAADAKQALADSVINDPPADQPANTPPEKPRLDVLMIGDSVSVRAIPVFDEVFPFGAIDAAINRQIYVGREVYDAYKDQDIVGGLVVFALGTNGLATDEELDALVADVGPDKQIWFINTRSPRDWVQATNEALARAAERYENVHLIDWFAASEGRDELFDGDGTHLTDEGARFYIDLVREALGDRLPQHAEGDRNALDAAQEEPVGDAQEKPVESDAEPEDPTAEPEPTGEETA</sequence>
<evidence type="ECO:0000256" key="5">
    <source>
        <dbReference type="ARBA" id="ARBA00022989"/>
    </source>
</evidence>
<feature type="transmembrane region" description="Helical" evidence="9">
    <location>
        <begin position="238"/>
        <end position="258"/>
    </location>
</feature>
<feature type="transmembrane region" description="Helical" evidence="9">
    <location>
        <begin position="264"/>
        <end position="283"/>
    </location>
</feature>
<dbReference type="EMBL" id="JASJEU010000004">
    <property type="protein sequence ID" value="MDJ1649604.1"/>
    <property type="molecule type" value="Genomic_DNA"/>
</dbReference>
<comment type="caution">
    <text evidence="11">The sequence shown here is derived from an EMBL/GenBank/DDBJ whole genome shotgun (WGS) entry which is preliminary data.</text>
</comment>
<dbReference type="CDD" id="cd01840">
    <property type="entry name" value="SGNH_hydrolase_yrhL_like"/>
    <property type="match status" value="1"/>
</dbReference>
<feature type="transmembrane region" description="Helical" evidence="9">
    <location>
        <begin position="209"/>
        <end position="226"/>
    </location>
</feature>
<organism evidence="11 12">
    <name type="scientific">Gordonibacter faecis</name>
    <dbReference type="NCBI Taxonomy" id="3047475"/>
    <lineage>
        <taxon>Bacteria</taxon>
        <taxon>Bacillati</taxon>
        <taxon>Actinomycetota</taxon>
        <taxon>Coriobacteriia</taxon>
        <taxon>Eggerthellales</taxon>
        <taxon>Eggerthellaceae</taxon>
        <taxon>Gordonibacter</taxon>
    </lineage>
</organism>
<dbReference type="InterPro" id="IPR050879">
    <property type="entry name" value="Acyltransferase_3"/>
</dbReference>
<gene>
    <name evidence="11" type="ORF">QNJ86_02215</name>
</gene>
<keyword evidence="12" id="KW-1185">Reference proteome</keyword>
<feature type="transmembrane region" description="Helical" evidence="9">
    <location>
        <begin position="35"/>
        <end position="57"/>
    </location>
</feature>
<dbReference type="Pfam" id="PF01757">
    <property type="entry name" value="Acyl_transf_3"/>
    <property type="match status" value="1"/>
</dbReference>
<evidence type="ECO:0000259" key="10">
    <source>
        <dbReference type="Pfam" id="PF01757"/>
    </source>
</evidence>
<evidence type="ECO:0000256" key="3">
    <source>
        <dbReference type="ARBA" id="ARBA00022679"/>
    </source>
</evidence>
<evidence type="ECO:0000313" key="11">
    <source>
        <dbReference type="EMBL" id="MDJ1649604.1"/>
    </source>
</evidence>
<keyword evidence="4 9" id="KW-0812">Transmembrane</keyword>
<accession>A0ABT7DJ99</accession>
<keyword evidence="7 11" id="KW-0012">Acyltransferase</keyword>
<feature type="transmembrane region" description="Helical" evidence="9">
    <location>
        <begin position="173"/>
        <end position="189"/>
    </location>
</feature>
<feature type="transmembrane region" description="Helical" evidence="9">
    <location>
        <begin position="78"/>
        <end position="97"/>
    </location>
</feature>
<dbReference type="RefSeq" id="WP_283830942.1">
    <property type="nucleotide sequence ID" value="NZ_JASJEU010000004.1"/>
</dbReference>
<dbReference type="Proteomes" id="UP001232750">
    <property type="component" value="Unassembled WGS sequence"/>
</dbReference>
<feature type="transmembrane region" description="Helical" evidence="9">
    <location>
        <begin position="140"/>
        <end position="161"/>
    </location>
</feature>
<feature type="region of interest" description="Disordered" evidence="8">
    <location>
        <begin position="611"/>
        <end position="659"/>
    </location>
</feature>
<keyword evidence="5 9" id="KW-1133">Transmembrane helix</keyword>
<dbReference type="GO" id="GO:0016746">
    <property type="term" value="F:acyltransferase activity"/>
    <property type="evidence" value="ECO:0007669"/>
    <property type="project" value="UniProtKB-KW"/>
</dbReference>
<feature type="compositionally biased region" description="Basic and acidic residues" evidence="8">
    <location>
        <begin position="611"/>
        <end position="621"/>
    </location>
</feature>
<dbReference type="InterPro" id="IPR002656">
    <property type="entry name" value="Acyl_transf_3_dom"/>
</dbReference>
<evidence type="ECO:0000256" key="4">
    <source>
        <dbReference type="ARBA" id="ARBA00022692"/>
    </source>
</evidence>